<dbReference type="GO" id="GO:0005737">
    <property type="term" value="C:cytoplasm"/>
    <property type="evidence" value="ECO:0007669"/>
    <property type="project" value="UniProtKB-SubCell"/>
</dbReference>
<comment type="caution">
    <text evidence="4">Lacks conserved residue(s) required for the propagation of feature annotation.</text>
</comment>
<dbReference type="PANTHER" id="PTHR43213">
    <property type="entry name" value="BIFUNCTIONAL DTTP/UTP PYROPHOSPHATASE/METHYLTRANSFERASE PROTEIN-RELATED"/>
    <property type="match status" value="1"/>
</dbReference>
<evidence type="ECO:0000256" key="1">
    <source>
        <dbReference type="ARBA" id="ARBA00001968"/>
    </source>
</evidence>
<dbReference type="NCBIfam" id="NF010942">
    <property type="entry name" value="PRK14362.1"/>
    <property type="match status" value="1"/>
</dbReference>
<dbReference type="NCBIfam" id="TIGR00172">
    <property type="entry name" value="maf"/>
    <property type="match status" value="1"/>
</dbReference>
<keyword evidence="2 4" id="KW-0378">Hydrolase</keyword>
<feature type="site" description="Important for substrate specificity" evidence="4">
    <location>
        <position position="28"/>
    </location>
</feature>
<comment type="cofactor">
    <cofactor evidence="1 4">
        <name>a divalent metal cation</name>
        <dbReference type="ChEBI" id="CHEBI:60240"/>
    </cofactor>
</comment>
<dbReference type="EMBL" id="FPIW01000014">
    <property type="protein sequence ID" value="SFW38778.1"/>
    <property type="molecule type" value="Genomic_DNA"/>
</dbReference>
<reference evidence="6" key="1">
    <citation type="submission" date="2016-11" db="EMBL/GenBank/DDBJ databases">
        <authorList>
            <person name="Jaros S."/>
            <person name="Januszkiewicz K."/>
            <person name="Wedrychowicz H."/>
        </authorList>
    </citation>
    <scope>NUCLEOTIDE SEQUENCE [LARGE SCALE GENOMIC DNA]</scope>
    <source>
        <strain evidence="6">DSM 7057</strain>
    </source>
</reference>
<dbReference type="GO" id="GO:0009117">
    <property type="term" value="P:nucleotide metabolic process"/>
    <property type="evidence" value="ECO:0007669"/>
    <property type="project" value="UniProtKB-KW"/>
</dbReference>
<evidence type="ECO:0000313" key="6">
    <source>
        <dbReference type="Proteomes" id="UP000182680"/>
    </source>
</evidence>
<organism evidence="5 6">
    <name type="scientific">Desulfovibrio desulfuricans</name>
    <dbReference type="NCBI Taxonomy" id="876"/>
    <lineage>
        <taxon>Bacteria</taxon>
        <taxon>Pseudomonadati</taxon>
        <taxon>Thermodesulfobacteriota</taxon>
        <taxon>Desulfovibrionia</taxon>
        <taxon>Desulfovibrionales</taxon>
        <taxon>Desulfovibrionaceae</taxon>
        <taxon>Desulfovibrio</taxon>
    </lineage>
</organism>
<feature type="site" description="Important for substrate specificity" evidence="4">
    <location>
        <position position="96"/>
    </location>
</feature>
<dbReference type="GO" id="GO:0047429">
    <property type="term" value="F:nucleoside triphosphate diphosphatase activity"/>
    <property type="evidence" value="ECO:0007669"/>
    <property type="project" value="UniProtKB-EC"/>
</dbReference>
<comment type="caution">
    <text evidence="5">The sequence shown here is derived from an EMBL/GenBank/DDBJ whole genome shotgun (WGS) entry which is preliminary data.</text>
</comment>
<sequence>MAENHAPRPALFSLAPDCRLVLASASPRRRQFLAEWGLSFELTSPAGAEPSPCPGELPDAYTQRAALAKAHAAAGLLAGKAQSLLHGKNIILAADTVVAVDGDILGKPRDRQDALNMLTRLSGRGHEVISAVCLLLPDTRQAATGATQTGNTGSAALKPEELVFSDTSRVFFHPWPEPVLRAYVATDEPCDKAGAYAIQGQGAFLVDRVEGSWSTVVGLPVTQLAALLLERGLILPVGEPETE</sequence>
<dbReference type="SUPFAM" id="SSF52972">
    <property type="entry name" value="ITPase-like"/>
    <property type="match status" value="1"/>
</dbReference>
<comment type="subcellular location">
    <subcellularLocation>
        <location evidence="4">Cytoplasm</location>
    </subcellularLocation>
</comment>
<evidence type="ECO:0000256" key="4">
    <source>
        <dbReference type="HAMAP-Rule" id="MF_00528"/>
    </source>
</evidence>
<evidence type="ECO:0000256" key="3">
    <source>
        <dbReference type="ARBA" id="ARBA00023080"/>
    </source>
</evidence>
<keyword evidence="4" id="KW-0963">Cytoplasm</keyword>
<accession>A0AA94HS41</accession>
<dbReference type="AlphaFoldDB" id="A0AA94HS41"/>
<dbReference type="CDD" id="cd00555">
    <property type="entry name" value="Maf"/>
    <property type="match status" value="1"/>
</dbReference>
<protein>
    <recommendedName>
        <fullName evidence="4">dTTP/UTP pyrophosphatase</fullName>
        <shortName evidence="4">dTTPase/UTPase</shortName>
        <ecNumber evidence="4">3.6.1.9</ecNumber>
    </recommendedName>
    <alternativeName>
        <fullName evidence="4">Nucleoside triphosphate pyrophosphatase</fullName>
    </alternativeName>
    <alternativeName>
        <fullName evidence="4">Nucleotide pyrophosphatase</fullName>
        <shortName evidence="4">Nucleotide PPase</shortName>
    </alternativeName>
</protein>
<dbReference type="HAMAP" id="MF_00528">
    <property type="entry name" value="Maf"/>
    <property type="match status" value="1"/>
</dbReference>
<proteinExistence type="inferred from homology"/>
<dbReference type="EC" id="3.6.1.9" evidence="4"/>
<comment type="function">
    <text evidence="4">Nucleoside triphosphate pyrophosphatase that hydrolyzes dTTP and UTP. May have a dual role in cell division arrest and in preventing the incorporation of modified nucleotides into cellular nucleic acids.</text>
</comment>
<dbReference type="Gene3D" id="3.90.950.10">
    <property type="match status" value="1"/>
</dbReference>
<keyword evidence="3 4" id="KW-0546">Nucleotide metabolism</keyword>
<dbReference type="Proteomes" id="UP000182680">
    <property type="component" value="Unassembled WGS sequence"/>
</dbReference>
<feature type="active site" description="Proton acceptor" evidence="4">
    <location>
        <position position="95"/>
    </location>
</feature>
<comment type="catalytic activity">
    <reaction evidence="4">
        <text>dTTP + H2O = dTMP + diphosphate + H(+)</text>
        <dbReference type="Rhea" id="RHEA:28534"/>
        <dbReference type="ChEBI" id="CHEBI:15377"/>
        <dbReference type="ChEBI" id="CHEBI:15378"/>
        <dbReference type="ChEBI" id="CHEBI:33019"/>
        <dbReference type="ChEBI" id="CHEBI:37568"/>
        <dbReference type="ChEBI" id="CHEBI:63528"/>
        <dbReference type="EC" id="3.6.1.9"/>
    </reaction>
</comment>
<dbReference type="PANTHER" id="PTHR43213:SF5">
    <property type="entry name" value="BIFUNCTIONAL DTTP_UTP PYROPHOSPHATASE_METHYLTRANSFERASE PROTEIN-RELATED"/>
    <property type="match status" value="1"/>
</dbReference>
<gene>
    <name evidence="5" type="ORF">SAMN02910291_01095</name>
</gene>
<comment type="similarity">
    <text evidence="4">Belongs to the Maf family. YhdE subfamily.</text>
</comment>
<dbReference type="InterPro" id="IPR029001">
    <property type="entry name" value="ITPase-like_fam"/>
</dbReference>
<dbReference type="Pfam" id="PF02545">
    <property type="entry name" value="Maf"/>
    <property type="match status" value="1"/>
</dbReference>
<dbReference type="PIRSF" id="PIRSF006305">
    <property type="entry name" value="Maf"/>
    <property type="match status" value="1"/>
</dbReference>
<name>A0AA94HS41_DESDE</name>
<dbReference type="RefSeq" id="WP_072311620.1">
    <property type="nucleotide sequence ID" value="NZ_FPIW01000014.1"/>
</dbReference>
<dbReference type="InterPro" id="IPR003697">
    <property type="entry name" value="Maf-like"/>
</dbReference>
<feature type="site" description="Important for substrate specificity" evidence="4">
    <location>
        <position position="199"/>
    </location>
</feature>
<evidence type="ECO:0000256" key="2">
    <source>
        <dbReference type="ARBA" id="ARBA00022801"/>
    </source>
</evidence>
<comment type="catalytic activity">
    <reaction evidence="4">
        <text>UTP + H2O = UMP + diphosphate + H(+)</text>
        <dbReference type="Rhea" id="RHEA:29395"/>
        <dbReference type="ChEBI" id="CHEBI:15377"/>
        <dbReference type="ChEBI" id="CHEBI:15378"/>
        <dbReference type="ChEBI" id="CHEBI:33019"/>
        <dbReference type="ChEBI" id="CHEBI:46398"/>
        <dbReference type="ChEBI" id="CHEBI:57865"/>
        <dbReference type="EC" id="3.6.1.9"/>
    </reaction>
</comment>
<evidence type="ECO:0000313" key="5">
    <source>
        <dbReference type="EMBL" id="SFW38778.1"/>
    </source>
</evidence>